<name>A0A8E5MIT8_USTVR</name>
<dbReference type="OrthoDB" id="2019572at2759"/>
<gene>
    <name evidence="3" type="ORF">UV8b_05173</name>
</gene>
<reference evidence="3" key="1">
    <citation type="submission" date="2020-03" db="EMBL/GenBank/DDBJ databases">
        <title>A mixture of massive structural variations and highly conserved coding sequences in Ustilaginoidea virens genome.</title>
        <authorList>
            <person name="Zhang K."/>
            <person name="Zhao Z."/>
            <person name="Zhang Z."/>
            <person name="Li Y."/>
            <person name="Hsiang T."/>
            <person name="Sun W."/>
        </authorList>
    </citation>
    <scope>NUCLEOTIDE SEQUENCE</scope>
    <source>
        <strain evidence="3">UV-8b</strain>
    </source>
</reference>
<accession>A0A8E5MIT8</accession>
<dbReference type="GeneID" id="66065951"/>
<dbReference type="Pfam" id="PF01822">
    <property type="entry name" value="WSC"/>
    <property type="match status" value="1"/>
</dbReference>
<evidence type="ECO:0000313" key="3">
    <source>
        <dbReference type="EMBL" id="QUC20932.1"/>
    </source>
</evidence>
<proteinExistence type="predicted"/>
<dbReference type="SMART" id="SM00321">
    <property type="entry name" value="WSC"/>
    <property type="match status" value="1"/>
</dbReference>
<dbReference type="PROSITE" id="PS51212">
    <property type="entry name" value="WSC"/>
    <property type="match status" value="1"/>
</dbReference>
<evidence type="ECO:0000313" key="4">
    <source>
        <dbReference type="Proteomes" id="UP000027002"/>
    </source>
</evidence>
<feature type="chain" id="PRO_5034160383" description="WSC domain-containing protein" evidence="1">
    <location>
        <begin position="26"/>
        <end position="395"/>
    </location>
</feature>
<evidence type="ECO:0000256" key="1">
    <source>
        <dbReference type="SAM" id="SignalP"/>
    </source>
</evidence>
<feature type="signal peptide" evidence="1">
    <location>
        <begin position="1"/>
        <end position="25"/>
    </location>
</feature>
<protein>
    <recommendedName>
        <fullName evidence="2">WSC domain-containing protein</fullName>
    </recommendedName>
</protein>
<dbReference type="RefSeq" id="XP_042998605.1">
    <property type="nucleotide sequence ID" value="XM_043142671.1"/>
</dbReference>
<keyword evidence="4" id="KW-1185">Reference proteome</keyword>
<sequence>MDWKCQRLFLFLQILSCLLVQGVVSSDSCSDNALVKYQPLQVLCQGSTYTLTGAYTSLGCTSATAGPGTGASGTTGTGPGVIPSNTPTCDAKCQLPSQLVGFTLYGCAVSRAGFPGFVKVATSRSMDLGTCAAVCTTRFIGVYQSDCYCGDVLDASLTVADPSSCTCNIPCPGNSQQCCGGASPLGLKLKRQLTTLATIALTLYQRTSASSMSSVGRVIYTTTNSLGSDSYVTIYQPVGGSVTAPTTITIPPSGTNPGSVVIVTPPATGDYLTLTQPFGGSITAPTTMTILPSGTRPGSVIILTPPGTGAYVTVTQPYSGSLTVPTTFTIPATGTIPGSVVIITPPVTSLVTVFQPFSGSLTVPTTFTIPPSGTNPGSVRITYSGYNLDYPPERH</sequence>
<keyword evidence="1" id="KW-0732">Signal</keyword>
<dbReference type="Proteomes" id="UP000027002">
    <property type="component" value="Chromosome 4"/>
</dbReference>
<dbReference type="EMBL" id="CP072756">
    <property type="protein sequence ID" value="QUC20932.1"/>
    <property type="molecule type" value="Genomic_DNA"/>
</dbReference>
<dbReference type="KEGG" id="uvi:66065951"/>
<evidence type="ECO:0000259" key="2">
    <source>
        <dbReference type="PROSITE" id="PS51212"/>
    </source>
</evidence>
<feature type="domain" description="WSC" evidence="2">
    <location>
        <begin position="101"/>
        <end position="191"/>
    </location>
</feature>
<dbReference type="InterPro" id="IPR002889">
    <property type="entry name" value="WSC_carb-bd"/>
</dbReference>
<organism evidence="3 4">
    <name type="scientific">Ustilaginoidea virens</name>
    <name type="common">Rice false smut fungus</name>
    <name type="synonym">Villosiclava virens</name>
    <dbReference type="NCBI Taxonomy" id="1159556"/>
    <lineage>
        <taxon>Eukaryota</taxon>
        <taxon>Fungi</taxon>
        <taxon>Dikarya</taxon>
        <taxon>Ascomycota</taxon>
        <taxon>Pezizomycotina</taxon>
        <taxon>Sordariomycetes</taxon>
        <taxon>Hypocreomycetidae</taxon>
        <taxon>Hypocreales</taxon>
        <taxon>Clavicipitaceae</taxon>
        <taxon>Ustilaginoidea</taxon>
    </lineage>
</organism>
<dbReference type="AlphaFoldDB" id="A0A8E5MIT8"/>